<evidence type="ECO:0000313" key="3">
    <source>
        <dbReference type="Proteomes" id="UP000053424"/>
    </source>
</evidence>
<evidence type="ECO:0000256" key="1">
    <source>
        <dbReference type="SAM" id="MobiDB-lite"/>
    </source>
</evidence>
<dbReference type="AlphaFoldDB" id="A0A0C3CWZ8"/>
<feature type="compositionally biased region" description="Pro residues" evidence="1">
    <location>
        <begin position="148"/>
        <end position="160"/>
    </location>
</feature>
<gene>
    <name evidence="2" type="ORF">M413DRAFT_437841</name>
</gene>
<sequence length="549" mass="60777">MAATRTVAKTAKDLPAKVLPPSSPFGELLRRSRFASYDPNIRQAYSAPPSYIHRGNWGLKRPIAHRNRDGAIVLKQYEEHAHYIEWDRAEEQVKFIKQIEELNTRPQLTMGTPWFAALGPAALKDSAVDSEFSHSEDSNLMGTVEKLPQPPRPPPVPEVRPAPSTKMQPPPLTTLDKIDVNLSGLGNSGKGAYGAPRPPSALPSTAGIQPNVNAMSPKQFQAYVESLRKLRPAFLKFLRQELSRTRKERNITSAIDPEGLTDDQLVIELGREGLVQDLHKIFLEKHFKEKFASEDPESEIADAMANANKPQPIQQQPHKFAGLMYAMPTDIETYFSGQAQPGLIVQDANPTNLRDYHAGLGETYITSFAGLAMMLAKGDAGPNVAPLIQPYTEEGIHTPRVRDKSGNDSISTSMAERRMRLSKLQLSTPPKVVGTSAHSHPLKTIKILGTVVVDEAIDRSWRDNPYPPGSMDYVKNAPNEKSSSPRPLAMGYKLGGGMPPMYGMKNKRLPEPRTQHDRTQQASNSNLLNMLQTMSKKVKSTEKPPVDKK</sequence>
<keyword evidence="3" id="KW-1185">Reference proteome</keyword>
<evidence type="ECO:0000313" key="2">
    <source>
        <dbReference type="EMBL" id="KIM48659.1"/>
    </source>
</evidence>
<dbReference type="InterPro" id="IPR016712">
    <property type="entry name" value="Rbsml_bS1m-like"/>
</dbReference>
<reference evidence="2 3" key="1">
    <citation type="submission" date="2014-04" db="EMBL/GenBank/DDBJ databases">
        <authorList>
            <consortium name="DOE Joint Genome Institute"/>
            <person name="Kuo A."/>
            <person name="Gay G."/>
            <person name="Dore J."/>
            <person name="Kohler A."/>
            <person name="Nagy L.G."/>
            <person name="Floudas D."/>
            <person name="Copeland A."/>
            <person name="Barry K.W."/>
            <person name="Cichocki N."/>
            <person name="Veneault-Fourrey C."/>
            <person name="LaButti K."/>
            <person name="Lindquist E.A."/>
            <person name="Lipzen A."/>
            <person name="Lundell T."/>
            <person name="Morin E."/>
            <person name="Murat C."/>
            <person name="Sun H."/>
            <person name="Tunlid A."/>
            <person name="Henrissat B."/>
            <person name="Grigoriev I.V."/>
            <person name="Hibbett D.S."/>
            <person name="Martin F."/>
            <person name="Nordberg H.P."/>
            <person name="Cantor M.N."/>
            <person name="Hua S.X."/>
        </authorList>
    </citation>
    <scope>NUCLEOTIDE SEQUENCE [LARGE SCALE GENOMIC DNA]</scope>
    <source>
        <strain evidence="3">h7</strain>
    </source>
</reference>
<dbReference type="STRING" id="686832.A0A0C3CWZ8"/>
<proteinExistence type="predicted"/>
<feature type="compositionally biased region" description="Basic and acidic residues" evidence="1">
    <location>
        <begin position="508"/>
        <end position="519"/>
    </location>
</feature>
<name>A0A0C3CWZ8_HEBCY</name>
<dbReference type="HOGENOM" id="CLU_036734_0_0_1"/>
<feature type="compositionally biased region" description="Polar residues" evidence="1">
    <location>
        <begin position="520"/>
        <end position="535"/>
    </location>
</feature>
<feature type="compositionally biased region" description="Basic and acidic residues" evidence="1">
    <location>
        <begin position="539"/>
        <end position="549"/>
    </location>
</feature>
<organism evidence="2 3">
    <name type="scientific">Hebeloma cylindrosporum</name>
    <dbReference type="NCBI Taxonomy" id="76867"/>
    <lineage>
        <taxon>Eukaryota</taxon>
        <taxon>Fungi</taxon>
        <taxon>Dikarya</taxon>
        <taxon>Basidiomycota</taxon>
        <taxon>Agaricomycotina</taxon>
        <taxon>Agaricomycetes</taxon>
        <taxon>Agaricomycetidae</taxon>
        <taxon>Agaricales</taxon>
        <taxon>Agaricineae</taxon>
        <taxon>Hymenogastraceae</taxon>
        <taxon>Hebeloma</taxon>
    </lineage>
</organism>
<dbReference type="Proteomes" id="UP000053424">
    <property type="component" value="Unassembled WGS sequence"/>
</dbReference>
<dbReference type="OrthoDB" id="2735536at2759"/>
<feature type="region of interest" description="Disordered" evidence="1">
    <location>
        <begin position="505"/>
        <end position="549"/>
    </location>
</feature>
<accession>A0A0C3CWZ8</accession>
<protein>
    <submittedName>
        <fullName evidence="2">Uncharacterized protein</fullName>
    </submittedName>
</protein>
<dbReference type="PANTHER" id="PTHR28058">
    <property type="entry name" value="37S RIBOSOMAL PROTEIN MRP51, MITOCHONDRIAL"/>
    <property type="match status" value="1"/>
</dbReference>
<feature type="region of interest" description="Disordered" evidence="1">
    <location>
        <begin position="131"/>
        <end position="171"/>
    </location>
</feature>
<dbReference type="PANTHER" id="PTHR28058:SF1">
    <property type="entry name" value="SMALL RIBOSOMAL SUBUNIT PROTEIN BS1M"/>
    <property type="match status" value="1"/>
</dbReference>
<reference evidence="3" key="2">
    <citation type="submission" date="2015-01" db="EMBL/GenBank/DDBJ databases">
        <title>Evolutionary Origins and Diversification of the Mycorrhizal Mutualists.</title>
        <authorList>
            <consortium name="DOE Joint Genome Institute"/>
            <consortium name="Mycorrhizal Genomics Consortium"/>
            <person name="Kohler A."/>
            <person name="Kuo A."/>
            <person name="Nagy L.G."/>
            <person name="Floudas D."/>
            <person name="Copeland A."/>
            <person name="Barry K.W."/>
            <person name="Cichocki N."/>
            <person name="Veneault-Fourrey C."/>
            <person name="LaButti K."/>
            <person name="Lindquist E.A."/>
            <person name="Lipzen A."/>
            <person name="Lundell T."/>
            <person name="Morin E."/>
            <person name="Murat C."/>
            <person name="Riley R."/>
            <person name="Ohm R."/>
            <person name="Sun H."/>
            <person name="Tunlid A."/>
            <person name="Henrissat B."/>
            <person name="Grigoriev I.V."/>
            <person name="Hibbett D.S."/>
            <person name="Martin F."/>
        </authorList>
    </citation>
    <scope>NUCLEOTIDE SEQUENCE [LARGE SCALE GENOMIC DNA]</scope>
    <source>
        <strain evidence="3">h7</strain>
    </source>
</reference>
<dbReference type="EMBL" id="KN831768">
    <property type="protein sequence ID" value="KIM48659.1"/>
    <property type="molecule type" value="Genomic_DNA"/>
</dbReference>